<name>T2IIT6_CROWT</name>
<protein>
    <submittedName>
        <fullName evidence="1">Uncharacterized protein</fullName>
    </submittedName>
</protein>
<organism evidence="1 2">
    <name type="scientific">Crocosphaera watsonii WH 8502</name>
    <dbReference type="NCBI Taxonomy" id="423474"/>
    <lineage>
        <taxon>Bacteria</taxon>
        <taxon>Bacillati</taxon>
        <taxon>Cyanobacteriota</taxon>
        <taxon>Cyanophyceae</taxon>
        <taxon>Oscillatoriophycideae</taxon>
        <taxon>Chroococcales</taxon>
        <taxon>Aphanothecaceae</taxon>
        <taxon>Crocosphaera</taxon>
    </lineage>
</organism>
<evidence type="ECO:0000313" key="2">
    <source>
        <dbReference type="Proteomes" id="UP000018348"/>
    </source>
</evidence>
<dbReference type="Proteomes" id="UP000018348">
    <property type="component" value="Unassembled WGS sequence"/>
</dbReference>
<proteinExistence type="predicted"/>
<sequence>MGRRGYVETEQDKLDRIQRLTEAIAEIESYLQFFDDKGNKLKMVVG</sequence>
<dbReference type="EMBL" id="CAQK01000827">
    <property type="protein sequence ID" value="CCQ53446.1"/>
    <property type="molecule type" value="Genomic_DNA"/>
</dbReference>
<comment type="caution">
    <text evidence="1">The sequence shown here is derived from an EMBL/GenBank/DDBJ whole genome shotgun (WGS) entry which is preliminary data.</text>
</comment>
<evidence type="ECO:0000313" key="1">
    <source>
        <dbReference type="EMBL" id="CCQ53446.1"/>
    </source>
</evidence>
<reference evidence="1 2" key="2">
    <citation type="submission" date="2013-09" db="EMBL/GenBank/DDBJ databases">
        <title>Whole genome comparison of six Crocosphaera watsonii strains with differing phenotypes.</title>
        <authorList>
            <person name="Bench S.R."/>
            <person name="Heller P."/>
            <person name="Frank I."/>
            <person name="Arciniega M."/>
            <person name="Shilova I.N."/>
            <person name="Zehr J.P."/>
        </authorList>
    </citation>
    <scope>NUCLEOTIDE SEQUENCE [LARGE SCALE GENOMIC DNA]</scope>
    <source>
        <strain evidence="1 2">WH 8502</strain>
    </source>
</reference>
<accession>T2IIT6</accession>
<dbReference type="AlphaFoldDB" id="T2IIT6"/>
<reference evidence="1 2" key="1">
    <citation type="submission" date="2013-01" db="EMBL/GenBank/DDBJ databases">
        <authorList>
            <person name="Bench S."/>
        </authorList>
    </citation>
    <scope>NUCLEOTIDE SEQUENCE [LARGE SCALE GENOMIC DNA]</scope>
    <source>
        <strain evidence="1 2">WH 8502</strain>
    </source>
</reference>
<gene>
    <name evidence="1" type="ORF">CWATWH8502_3184</name>
</gene>